<protein>
    <recommendedName>
        <fullName evidence="3">Poly A polymerase head domain-containing protein</fullName>
    </recommendedName>
</protein>
<reference evidence="1 2" key="1">
    <citation type="submission" date="2019-11" db="EMBL/GenBank/DDBJ databases">
        <title>Type strains purchased from KCTC, JCM and DSMZ.</title>
        <authorList>
            <person name="Lu H."/>
        </authorList>
    </citation>
    <scope>NUCLEOTIDE SEQUENCE [LARGE SCALE GENOMIC DNA]</scope>
    <source>
        <strain evidence="1 2">DSM 103461</strain>
    </source>
</reference>
<evidence type="ECO:0000313" key="2">
    <source>
        <dbReference type="Proteomes" id="UP000735592"/>
    </source>
</evidence>
<evidence type="ECO:0000313" key="1">
    <source>
        <dbReference type="EMBL" id="MTW34074.1"/>
    </source>
</evidence>
<name>A0ABW9STP8_9BURK</name>
<proteinExistence type="predicted"/>
<gene>
    <name evidence="1" type="ORF">GM655_14790</name>
</gene>
<keyword evidence="2" id="KW-1185">Reference proteome</keyword>
<dbReference type="Proteomes" id="UP000735592">
    <property type="component" value="Unassembled WGS sequence"/>
</dbReference>
<organism evidence="1 2">
    <name type="scientific">Pseudoduganella danionis</name>
    <dbReference type="NCBI Taxonomy" id="1890295"/>
    <lineage>
        <taxon>Bacteria</taxon>
        <taxon>Pseudomonadati</taxon>
        <taxon>Pseudomonadota</taxon>
        <taxon>Betaproteobacteria</taxon>
        <taxon>Burkholderiales</taxon>
        <taxon>Oxalobacteraceae</taxon>
        <taxon>Telluria group</taxon>
        <taxon>Pseudoduganella</taxon>
    </lineage>
</organism>
<sequence length="245" mass="28105">MLKYQELQVRDRKKVASSVSRFLEHQSRERDDLRRTLEHIASCLEDAVIFGGMIREFALGNTRSFNSDIDIVSRAGRNDIFAAIKNYHPSVNKFGGYRFIVGKQLYDIWSFDDTWAFKNGLVEGSSIQDIFKTTFFNLDAAVFHLGKRQLFCSESYIDSLQRRVLDLNLQENPSPSGMVRRAIKLAISNELAVTPRLGEYIVNHIDMVKLDDVSSSYVRNLRVFLSQQQDGNFSFSPQGCLFSHE</sequence>
<dbReference type="EMBL" id="WNKW01000004">
    <property type="protein sequence ID" value="MTW34074.1"/>
    <property type="molecule type" value="Genomic_DNA"/>
</dbReference>
<evidence type="ECO:0008006" key="3">
    <source>
        <dbReference type="Google" id="ProtNLM"/>
    </source>
</evidence>
<accession>A0ABW9STP8</accession>
<comment type="caution">
    <text evidence="1">The sequence shown here is derived from an EMBL/GenBank/DDBJ whole genome shotgun (WGS) entry which is preliminary data.</text>
</comment>
<dbReference type="RefSeq" id="WP_155435454.1">
    <property type="nucleotide sequence ID" value="NZ_JBHLXK010000002.1"/>
</dbReference>